<accession>A0ABN9WNV6</accession>
<comment type="caution">
    <text evidence="2">The sequence shown here is derived from an EMBL/GenBank/DDBJ whole genome shotgun (WGS) entry which is preliminary data.</text>
</comment>
<gene>
    <name evidence="2" type="ORF">PCOR1329_LOCUS69132</name>
</gene>
<proteinExistence type="predicted"/>
<organism evidence="2 3">
    <name type="scientific">Prorocentrum cordatum</name>
    <dbReference type="NCBI Taxonomy" id="2364126"/>
    <lineage>
        <taxon>Eukaryota</taxon>
        <taxon>Sar</taxon>
        <taxon>Alveolata</taxon>
        <taxon>Dinophyceae</taxon>
        <taxon>Prorocentrales</taxon>
        <taxon>Prorocentraceae</taxon>
        <taxon>Prorocentrum</taxon>
    </lineage>
</organism>
<evidence type="ECO:0000313" key="3">
    <source>
        <dbReference type="Proteomes" id="UP001189429"/>
    </source>
</evidence>
<name>A0ABN9WNV6_9DINO</name>
<evidence type="ECO:0000256" key="1">
    <source>
        <dbReference type="SAM" id="MobiDB-lite"/>
    </source>
</evidence>
<feature type="region of interest" description="Disordered" evidence="1">
    <location>
        <begin position="168"/>
        <end position="188"/>
    </location>
</feature>
<evidence type="ECO:0000313" key="2">
    <source>
        <dbReference type="EMBL" id="CAK0888321.1"/>
    </source>
</evidence>
<feature type="compositionally biased region" description="Pro residues" evidence="1">
    <location>
        <begin position="175"/>
        <end position="188"/>
    </location>
</feature>
<reference evidence="2" key="1">
    <citation type="submission" date="2023-10" db="EMBL/GenBank/DDBJ databases">
        <authorList>
            <person name="Chen Y."/>
            <person name="Shah S."/>
            <person name="Dougan E. K."/>
            <person name="Thang M."/>
            <person name="Chan C."/>
        </authorList>
    </citation>
    <scope>NUCLEOTIDE SEQUENCE [LARGE SCALE GENOMIC DNA]</scope>
</reference>
<sequence>MQSSSSSSHAQLGHRLTQFVCLVNELQPFYEVLERNNLSAGTLEQLIRRCSFRTKDPEAFDDGWQPPPLTADGRFLSRFLVRNCGNYRREVPAAAGGEAVLSPGPVCEPAHAVLNRTQLAARAPRWVWDPAEYQTRRWERANIVQDIVGREKELGRFRTFTQGQPLVSMGAPAWRRPPPRLPSPQPAG</sequence>
<dbReference type="Proteomes" id="UP001189429">
    <property type="component" value="Unassembled WGS sequence"/>
</dbReference>
<keyword evidence="3" id="KW-1185">Reference proteome</keyword>
<dbReference type="EMBL" id="CAUYUJ010019059">
    <property type="protein sequence ID" value="CAK0888321.1"/>
    <property type="molecule type" value="Genomic_DNA"/>
</dbReference>
<protein>
    <submittedName>
        <fullName evidence="2">Uncharacterized protein</fullName>
    </submittedName>
</protein>